<dbReference type="EMBL" id="MGJA01000010">
    <property type="protein sequence ID" value="OGM97622.1"/>
    <property type="molecule type" value="Genomic_DNA"/>
</dbReference>
<organism evidence="1 2">
    <name type="scientific">Candidatus Yanofskybacteria bacterium RIFCSPHIGHO2_01_FULL_41_21</name>
    <dbReference type="NCBI Taxonomy" id="1802660"/>
    <lineage>
        <taxon>Bacteria</taxon>
        <taxon>Candidatus Yanofskyibacteriota</taxon>
    </lineage>
</organism>
<evidence type="ECO:0000313" key="1">
    <source>
        <dbReference type="EMBL" id="OGM97622.1"/>
    </source>
</evidence>
<name>A0A1F8EA10_9BACT</name>
<dbReference type="STRING" id="1802660.A2735_03385"/>
<protein>
    <recommendedName>
        <fullName evidence="3">NlpC/P60 domain-containing protein</fullName>
    </recommendedName>
</protein>
<evidence type="ECO:0008006" key="3">
    <source>
        <dbReference type="Google" id="ProtNLM"/>
    </source>
</evidence>
<gene>
    <name evidence="1" type="ORF">A2735_03385</name>
</gene>
<comment type="caution">
    <text evidence="1">The sequence shown here is derived from an EMBL/GenBank/DDBJ whole genome shotgun (WGS) entry which is preliminary data.</text>
</comment>
<dbReference type="AlphaFoldDB" id="A0A1F8EA10"/>
<evidence type="ECO:0000313" key="2">
    <source>
        <dbReference type="Proteomes" id="UP000178520"/>
    </source>
</evidence>
<dbReference type="Proteomes" id="UP000178520">
    <property type="component" value="Unassembled WGS sequence"/>
</dbReference>
<accession>A0A1F8EA10</accession>
<proteinExistence type="predicted"/>
<reference evidence="1 2" key="1">
    <citation type="journal article" date="2016" name="Nat. Commun.">
        <title>Thousands of microbial genomes shed light on interconnected biogeochemical processes in an aquifer system.</title>
        <authorList>
            <person name="Anantharaman K."/>
            <person name="Brown C.T."/>
            <person name="Hug L.A."/>
            <person name="Sharon I."/>
            <person name="Castelle C.J."/>
            <person name="Probst A.J."/>
            <person name="Thomas B.C."/>
            <person name="Singh A."/>
            <person name="Wilkins M.J."/>
            <person name="Karaoz U."/>
            <person name="Brodie E.L."/>
            <person name="Williams K.H."/>
            <person name="Hubbard S.S."/>
            <person name="Banfield J.F."/>
        </authorList>
    </citation>
    <scope>NUCLEOTIDE SEQUENCE [LARGE SCALE GENOMIC DNA]</scope>
</reference>
<sequence length="171" mass="19389">MPDHPLPLHIVRIKKLKSLLAMIENSIKGGDNYFFRNLFAEEDGKEVDILENGSNSCAAFVSWILLSLELIKHPHATVFGTTSDLLASGWFEIKELKPGAILIWEKRDGAMLEDQKIPKEHMGFYFGNDEAISNDSKGTGFPCRHHVTYNNTRKIEKILWHPALEEDIASQ</sequence>